<reference evidence="1" key="1">
    <citation type="submission" date="2019-08" db="EMBL/GenBank/DDBJ databases">
        <title>The improved chromosome-level genome for the pearl oyster Pinctada fucata martensii using PacBio sequencing and Hi-C.</title>
        <authorList>
            <person name="Zheng Z."/>
        </authorList>
    </citation>
    <scope>NUCLEOTIDE SEQUENCE</scope>
    <source>
        <strain evidence="1">ZZ-2019</strain>
        <tissue evidence="1">Adductor muscle</tissue>
    </source>
</reference>
<dbReference type="PANTHER" id="PTHR24024:SF18">
    <property type="entry name" value="SHORT-CHAIN COLLAGEN C4-LIKE"/>
    <property type="match status" value="1"/>
</dbReference>
<feature type="non-terminal residue" evidence="1">
    <location>
        <position position="1"/>
    </location>
</feature>
<proteinExistence type="predicted"/>
<dbReference type="PANTHER" id="PTHR24024">
    <property type="entry name" value="PULMONARY SURFACTANT-ASSOCIATED PROTEIN A"/>
    <property type="match status" value="1"/>
</dbReference>
<dbReference type="Proteomes" id="UP001186944">
    <property type="component" value="Unassembled WGS sequence"/>
</dbReference>
<name>A0AA88Y9F8_PINIB</name>
<dbReference type="InterPro" id="IPR051077">
    <property type="entry name" value="Ca-dependent_lectin"/>
</dbReference>
<evidence type="ECO:0008006" key="3">
    <source>
        <dbReference type="Google" id="ProtNLM"/>
    </source>
</evidence>
<dbReference type="EMBL" id="VSWD01000006">
    <property type="protein sequence ID" value="KAK3100542.1"/>
    <property type="molecule type" value="Genomic_DNA"/>
</dbReference>
<protein>
    <recommendedName>
        <fullName evidence="3">Short-chain collagen C4</fullName>
    </recommendedName>
</protein>
<dbReference type="AlphaFoldDB" id="A0AA88Y9F8"/>
<keyword evidence="2" id="KW-1185">Reference proteome</keyword>
<gene>
    <name evidence="1" type="ORF">FSP39_021566</name>
</gene>
<accession>A0AA88Y9F8</accession>
<comment type="caution">
    <text evidence="1">The sequence shown here is derived from an EMBL/GenBank/DDBJ whole genome shotgun (WGS) entry which is preliminary data.</text>
</comment>
<evidence type="ECO:0000313" key="2">
    <source>
        <dbReference type="Proteomes" id="UP001186944"/>
    </source>
</evidence>
<dbReference type="GO" id="GO:0005615">
    <property type="term" value="C:extracellular space"/>
    <property type="evidence" value="ECO:0007669"/>
    <property type="project" value="TreeGrafter"/>
</dbReference>
<evidence type="ECO:0000313" key="1">
    <source>
        <dbReference type="EMBL" id="KAK3100542.1"/>
    </source>
</evidence>
<sequence>SYLITGYVGGSHYTHKGAAVDYLCMPENPDRNYHYKDGASGHKGYVYGAEYEINEDDIGIGRSMHESDVPCAVCRTVGSTSVLMIPGKTKCKQYWTKQYSGYLMAGYYGHVAASQYICVDKDAEKIPGSSANKGGKLLYPVEARCGSLKCPPYKDGQELACVVCSK</sequence>
<organism evidence="1 2">
    <name type="scientific">Pinctada imbricata</name>
    <name type="common">Atlantic pearl-oyster</name>
    <name type="synonym">Pinctada martensii</name>
    <dbReference type="NCBI Taxonomy" id="66713"/>
    <lineage>
        <taxon>Eukaryota</taxon>
        <taxon>Metazoa</taxon>
        <taxon>Spiralia</taxon>
        <taxon>Lophotrochozoa</taxon>
        <taxon>Mollusca</taxon>
        <taxon>Bivalvia</taxon>
        <taxon>Autobranchia</taxon>
        <taxon>Pteriomorphia</taxon>
        <taxon>Pterioida</taxon>
        <taxon>Pterioidea</taxon>
        <taxon>Pteriidae</taxon>
        <taxon>Pinctada</taxon>
    </lineage>
</organism>